<gene>
    <name evidence="2" type="ORF">T265_12843</name>
</gene>
<dbReference type="AlphaFoldDB" id="A0A074ZYZ1"/>
<dbReference type="InterPro" id="IPR036116">
    <property type="entry name" value="FN3_sf"/>
</dbReference>
<dbReference type="PROSITE" id="PS50853">
    <property type="entry name" value="FN3"/>
    <property type="match status" value="1"/>
</dbReference>
<proteinExistence type="predicted"/>
<dbReference type="CDD" id="cd00063">
    <property type="entry name" value="FN3"/>
    <property type="match status" value="1"/>
</dbReference>
<dbReference type="InterPro" id="IPR003961">
    <property type="entry name" value="FN3_dom"/>
</dbReference>
<dbReference type="InterPro" id="IPR013783">
    <property type="entry name" value="Ig-like_fold"/>
</dbReference>
<keyword evidence="3" id="KW-1185">Reference proteome</keyword>
<dbReference type="RefSeq" id="XP_009164068.1">
    <property type="nucleotide sequence ID" value="XM_009165804.1"/>
</dbReference>
<dbReference type="Gene3D" id="2.60.40.10">
    <property type="entry name" value="Immunoglobulins"/>
    <property type="match status" value="1"/>
</dbReference>
<accession>A0A074ZYZ1</accession>
<feature type="non-terminal residue" evidence="2">
    <location>
        <position position="1"/>
    </location>
</feature>
<evidence type="ECO:0000313" key="2">
    <source>
        <dbReference type="EMBL" id="KER32296.1"/>
    </source>
</evidence>
<name>A0A074ZYZ1_OPIVI</name>
<dbReference type="Pfam" id="PF00041">
    <property type="entry name" value="fn3"/>
    <property type="match status" value="1"/>
</dbReference>
<dbReference type="KEGG" id="ovi:T265_12843"/>
<sequence>SPTNVTLGEKSFGHTRLSWEYTSSCPVTRFHITVETKSKPLQLTSSKKEIFFPSLPKCAKFTADVFGSNPNGNGLRSKTLEVFSPEVPVAPSSVRVTTVANTSSISVSWRDNPDCDIDGYLVRIYAKDGSLVTMSETTNQHANILDVPTCVPLVASVQGHNRAGNGSESRSAEFTIQSGKTKNVYLTILLKPLRQLVTGFALLRSYQVGAVPDFPSNLYSIWTQIRLIASNTLVYKLIWCSRETRANLSFVIFFN</sequence>
<evidence type="ECO:0000313" key="3">
    <source>
        <dbReference type="Proteomes" id="UP000054324"/>
    </source>
</evidence>
<evidence type="ECO:0000259" key="1">
    <source>
        <dbReference type="PROSITE" id="PS50853"/>
    </source>
</evidence>
<dbReference type="Proteomes" id="UP000054324">
    <property type="component" value="Unassembled WGS sequence"/>
</dbReference>
<reference evidence="2 3" key="1">
    <citation type="submission" date="2013-11" db="EMBL/GenBank/DDBJ databases">
        <title>Opisthorchis viverrini - life in the bile duct.</title>
        <authorList>
            <person name="Young N.D."/>
            <person name="Nagarajan N."/>
            <person name="Lin S.J."/>
            <person name="Korhonen P.K."/>
            <person name="Jex A.R."/>
            <person name="Hall R.S."/>
            <person name="Safavi-Hemami H."/>
            <person name="Kaewkong W."/>
            <person name="Bertrand D."/>
            <person name="Gao S."/>
            <person name="Seet Q."/>
            <person name="Wongkham S."/>
            <person name="Teh B.T."/>
            <person name="Wongkham C."/>
            <person name="Intapan P.M."/>
            <person name="Maleewong W."/>
            <person name="Yang X."/>
            <person name="Hu M."/>
            <person name="Wang Z."/>
            <person name="Hofmann A."/>
            <person name="Sternberg P.W."/>
            <person name="Tan P."/>
            <person name="Wang J."/>
            <person name="Gasser R.B."/>
        </authorList>
    </citation>
    <scope>NUCLEOTIDE SEQUENCE [LARGE SCALE GENOMIC DNA]</scope>
</reference>
<dbReference type="GeneID" id="20327011"/>
<dbReference type="OrthoDB" id="432281at2759"/>
<dbReference type="SUPFAM" id="SSF49265">
    <property type="entry name" value="Fibronectin type III"/>
    <property type="match status" value="1"/>
</dbReference>
<feature type="non-terminal residue" evidence="2">
    <location>
        <position position="255"/>
    </location>
</feature>
<organism evidence="2 3">
    <name type="scientific">Opisthorchis viverrini</name>
    <name type="common">Southeast Asian liver fluke</name>
    <dbReference type="NCBI Taxonomy" id="6198"/>
    <lineage>
        <taxon>Eukaryota</taxon>
        <taxon>Metazoa</taxon>
        <taxon>Spiralia</taxon>
        <taxon>Lophotrochozoa</taxon>
        <taxon>Platyhelminthes</taxon>
        <taxon>Trematoda</taxon>
        <taxon>Digenea</taxon>
        <taxon>Opisthorchiida</taxon>
        <taxon>Opisthorchiata</taxon>
        <taxon>Opisthorchiidae</taxon>
        <taxon>Opisthorchis</taxon>
    </lineage>
</organism>
<protein>
    <recommendedName>
        <fullName evidence="1">Fibronectin type-III domain-containing protein</fullName>
    </recommendedName>
</protein>
<dbReference type="EMBL" id="KL596636">
    <property type="protein sequence ID" value="KER32296.1"/>
    <property type="molecule type" value="Genomic_DNA"/>
</dbReference>
<feature type="domain" description="Fibronectin type-III" evidence="1">
    <location>
        <begin position="90"/>
        <end position="179"/>
    </location>
</feature>
<dbReference type="CTD" id="20327011"/>